<dbReference type="InterPro" id="IPR036291">
    <property type="entry name" value="NAD(P)-bd_dom_sf"/>
</dbReference>
<dbReference type="SUPFAM" id="SSF51735">
    <property type="entry name" value="NAD(P)-binding Rossmann-fold domains"/>
    <property type="match status" value="1"/>
</dbReference>
<evidence type="ECO:0000313" key="4">
    <source>
        <dbReference type="Proteomes" id="UP001589748"/>
    </source>
</evidence>
<evidence type="ECO:0000313" key="3">
    <source>
        <dbReference type="EMBL" id="MFB9375880.1"/>
    </source>
</evidence>
<dbReference type="RefSeq" id="WP_380139765.1">
    <property type="nucleotide sequence ID" value="NZ_JBHLUI010000012.1"/>
</dbReference>
<name>A0ABV5LP55_9ACTN</name>
<feature type="domain" description="GFO/IDH/MocA-like oxidoreductase" evidence="2">
    <location>
        <begin position="156"/>
        <end position="268"/>
    </location>
</feature>
<comment type="caution">
    <text evidence="3">The sequence shown here is derived from an EMBL/GenBank/DDBJ whole genome shotgun (WGS) entry which is preliminary data.</text>
</comment>
<feature type="domain" description="Gfo/Idh/MocA-like oxidoreductase N-terminal" evidence="1">
    <location>
        <begin position="22"/>
        <end position="139"/>
    </location>
</feature>
<keyword evidence="4" id="KW-1185">Reference proteome</keyword>
<proteinExistence type="predicted"/>
<dbReference type="Gene3D" id="3.40.50.720">
    <property type="entry name" value="NAD(P)-binding Rossmann-like Domain"/>
    <property type="match status" value="1"/>
</dbReference>
<accession>A0ABV5LP55</accession>
<organism evidence="3 4">
    <name type="scientific">Kineococcus gynurae</name>
    <dbReference type="NCBI Taxonomy" id="452979"/>
    <lineage>
        <taxon>Bacteria</taxon>
        <taxon>Bacillati</taxon>
        <taxon>Actinomycetota</taxon>
        <taxon>Actinomycetes</taxon>
        <taxon>Kineosporiales</taxon>
        <taxon>Kineosporiaceae</taxon>
        <taxon>Kineococcus</taxon>
    </lineage>
</organism>
<evidence type="ECO:0000259" key="2">
    <source>
        <dbReference type="Pfam" id="PF22725"/>
    </source>
</evidence>
<sequence>MSAPGATGETGVMGNGGVAPVRLVLVGAGAMGHTWLRAMAANPDVELVGIVDLDLATARQAAEKFEVPGVALGPDAVAVARQTGADAIVNVTVPRAHHPVTTAALFAGFPVLGEKPLADTLAEALSLAAAAAVTGVRFVISQSRRFNPHVAQFRAQADALGELALLTTEFTKAPRFGGFRDEMAHPLLVDMAIHQFDLARHVLRADPVSVYCEEFNPGWSWYAGAANACATFEMSSGARYSFSGSWCAPGLETSWNGAWRLSGARGSAVWDGDHPPRCEIVEAGVEPAAVADPGLEVPGSLAAFVTALRTGSPAMGEVHDNVLSLAMVEAATTSAATGRRVTVAEVLDRARTEALAAERRDDVRAVLDSWTDVTTALSRGREAAAVR</sequence>
<reference evidence="3 4" key="1">
    <citation type="submission" date="2024-09" db="EMBL/GenBank/DDBJ databases">
        <authorList>
            <person name="Sun Q."/>
            <person name="Mori K."/>
        </authorList>
    </citation>
    <scope>NUCLEOTIDE SEQUENCE [LARGE SCALE GENOMIC DNA]</scope>
    <source>
        <strain evidence="3 4">TISTR 1856</strain>
    </source>
</reference>
<dbReference type="SUPFAM" id="SSF55347">
    <property type="entry name" value="Glyceraldehyde-3-phosphate dehydrogenase-like, C-terminal domain"/>
    <property type="match status" value="1"/>
</dbReference>
<dbReference type="Pfam" id="PF01408">
    <property type="entry name" value="GFO_IDH_MocA"/>
    <property type="match status" value="1"/>
</dbReference>
<protein>
    <submittedName>
        <fullName evidence="3">Gfo/Idh/MocA family protein</fullName>
    </submittedName>
</protein>
<dbReference type="Proteomes" id="UP001589748">
    <property type="component" value="Unassembled WGS sequence"/>
</dbReference>
<dbReference type="PANTHER" id="PTHR43377:SF1">
    <property type="entry name" value="BILIVERDIN REDUCTASE A"/>
    <property type="match status" value="1"/>
</dbReference>
<dbReference type="EMBL" id="JBHMDM010000001">
    <property type="protein sequence ID" value="MFB9375880.1"/>
    <property type="molecule type" value="Genomic_DNA"/>
</dbReference>
<dbReference type="Pfam" id="PF22725">
    <property type="entry name" value="GFO_IDH_MocA_C3"/>
    <property type="match status" value="1"/>
</dbReference>
<dbReference type="InterPro" id="IPR000683">
    <property type="entry name" value="Gfo/Idh/MocA-like_OxRdtase_N"/>
</dbReference>
<dbReference type="PANTHER" id="PTHR43377">
    <property type="entry name" value="BILIVERDIN REDUCTASE A"/>
    <property type="match status" value="1"/>
</dbReference>
<dbReference type="InterPro" id="IPR051450">
    <property type="entry name" value="Gfo/Idh/MocA_Oxidoreductases"/>
</dbReference>
<dbReference type="InterPro" id="IPR055170">
    <property type="entry name" value="GFO_IDH_MocA-like_dom"/>
</dbReference>
<dbReference type="Gene3D" id="3.30.360.10">
    <property type="entry name" value="Dihydrodipicolinate Reductase, domain 2"/>
    <property type="match status" value="1"/>
</dbReference>
<gene>
    <name evidence="3" type="ORF">ACFFVI_02755</name>
</gene>
<evidence type="ECO:0000259" key="1">
    <source>
        <dbReference type="Pfam" id="PF01408"/>
    </source>
</evidence>